<feature type="domain" description="FHA" evidence="1">
    <location>
        <begin position="194"/>
        <end position="256"/>
    </location>
</feature>
<dbReference type="InterPro" id="IPR000253">
    <property type="entry name" value="FHA_dom"/>
</dbReference>
<dbReference type="InterPro" id="IPR008984">
    <property type="entry name" value="SMAD_FHA_dom_sf"/>
</dbReference>
<dbReference type="Gene3D" id="1.10.10.10">
    <property type="entry name" value="Winged helix-like DNA-binding domain superfamily/Winged helix DNA-binding domain"/>
    <property type="match status" value="1"/>
</dbReference>
<dbReference type="GO" id="GO:0003700">
    <property type="term" value="F:DNA-binding transcription factor activity"/>
    <property type="evidence" value="ECO:0007669"/>
    <property type="project" value="InterPro"/>
</dbReference>
<dbReference type="SMART" id="SM00418">
    <property type="entry name" value="HTH_ARSR"/>
    <property type="match status" value="1"/>
</dbReference>
<name>A0A2V2MRM2_9EURY</name>
<dbReference type="InterPro" id="IPR036388">
    <property type="entry name" value="WH-like_DNA-bd_sf"/>
</dbReference>
<comment type="caution">
    <text evidence="2">The sequence shown here is derived from an EMBL/GenBank/DDBJ whole genome shotgun (WGS) entry which is preliminary data.</text>
</comment>
<evidence type="ECO:0000313" key="3">
    <source>
        <dbReference type="Proteomes" id="UP000245657"/>
    </source>
</evidence>
<gene>
    <name evidence="2" type="ORF">DK846_12900</name>
</gene>
<sequence length="287" mass="31415">MGSVLPLNPKVIRGRDDMMKGPIKKELIDMTSENSQDRTILSGSDPEFIAELSEYLDVLASPVRLQMLSFMGTKPRTVRQVAHEISTSYENTKKHLTRLLSLGLIRKEIGVSDDPVNHGQPVFYYSLIPGGLDQATRNLALFSSVSESGISGLSDRIEAAKKGLREISPGTGPALSLTNGSDSGRRYELKSELYRIGRGEETEEALFTEPAIILGDEYRSVSRASRPHAWLRKRVGVWTLEDGNSKGGTYLNGKPVSHDPVTLKNEDLIELSPGPLGAAFLYLSGNS</sequence>
<keyword evidence="3" id="KW-1185">Reference proteome</keyword>
<dbReference type="GeneID" id="97547227"/>
<dbReference type="EMBL" id="QGMY01000009">
    <property type="protein sequence ID" value="PWR70884.1"/>
    <property type="molecule type" value="Genomic_DNA"/>
</dbReference>
<dbReference type="SUPFAM" id="SSF46785">
    <property type="entry name" value="Winged helix' DNA-binding domain"/>
    <property type="match status" value="1"/>
</dbReference>
<dbReference type="InterPro" id="IPR001845">
    <property type="entry name" value="HTH_ArsR_DNA-bd_dom"/>
</dbReference>
<evidence type="ECO:0000259" key="1">
    <source>
        <dbReference type="PROSITE" id="PS50006"/>
    </source>
</evidence>
<dbReference type="AlphaFoldDB" id="A0A2V2MRM2"/>
<dbReference type="CDD" id="cd00060">
    <property type="entry name" value="FHA"/>
    <property type="match status" value="1"/>
</dbReference>
<reference evidence="2 3" key="1">
    <citation type="submission" date="2018-05" db="EMBL/GenBank/DDBJ databases">
        <title>Draft genome of Methanospirillum lacunae Ki8-1.</title>
        <authorList>
            <person name="Dueholm M.S."/>
            <person name="Nielsen P.H."/>
            <person name="Bakmann L.F."/>
            <person name="Otzen D.E."/>
        </authorList>
    </citation>
    <scope>NUCLEOTIDE SEQUENCE [LARGE SCALE GENOMIC DNA]</scope>
    <source>
        <strain evidence="2 3">Ki8-1</strain>
    </source>
</reference>
<dbReference type="OrthoDB" id="115162at2157"/>
<dbReference type="PROSITE" id="PS50006">
    <property type="entry name" value="FHA_DOMAIN"/>
    <property type="match status" value="1"/>
</dbReference>
<dbReference type="RefSeq" id="WP_109969378.1">
    <property type="nucleotide sequence ID" value="NZ_CP176093.1"/>
</dbReference>
<evidence type="ECO:0000313" key="2">
    <source>
        <dbReference type="EMBL" id="PWR70884.1"/>
    </source>
</evidence>
<dbReference type="Pfam" id="PF00498">
    <property type="entry name" value="FHA"/>
    <property type="match status" value="1"/>
</dbReference>
<dbReference type="SMART" id="SM00240">
    <property type="entry name" value="FHA"/>
    <property type="match status" value="1"/>
</dbReference>
<dbReference type="SUPFAM" id="SSF49879">
    <property type="entry name" value="SMAD/FHA domain"/>
    <property type="match status" value="1"/>
</dbReference>
<dbReference type="InterPro" id="IPR036390">
    <property type="entry name" value="WH_DNA-bd_sf"/>
</dbReference>
<dbReference type="CDD" id="cd00090">
    <property type="entry name" value="HTH_ARSR"/>
    <property type="match status" value="1"/>
</dbReference>
<dbReference type="Gene3D" id="2.60.200.20">
    <property type="match status" value="1"/>
</dbReference>
<proteinExistence type="predicted"/>
<dbReference type="InterPro" id="IPR011991">
    <property type="entry name" value="ArsR-like_HTH"/>
</dbReference>
<organism evidence="2 3">
    <name type="scientific">Methanospirillum lacunae</name>
    <dbReference type="NCBI Taxonomy" id="668570"/>
    <lineage>
        <taxon>Archaea</taxon>
        <taxon>Methanobacteriati</taxon>
        <taxon>Methanobacteriota</taxon>
        <taxon>Stenosarchaea group</taxon>
        <taxon>Methanomicrobia</taxon>
        <taxon>Methanomicrobiales</taxon>
        <taxon>Methanospirillaceae</taxon>
        <taxon>Methanospirillum</taxon>
    </lineage>
</organism>
<accession>A0A2V2MRM2</accession>
<protein>
    <recommendedName>
        <fullName evidence="1">FHA domain-containing protein</fullName>
    </recommendedName>
</protein>
<dbReference type="Proteomes" id="UP000245657">
    <property type="component" value="Unassembled WGS sequence"/>
</dbReference>